<name>A0A235ETM0_9RHOO</name>
<proteinExistence type="predicted"/>
<dbReference type="EMBL" id="NOIH01000041">
    <property type="protein sequence ID" value="OYD52396.1"/>
    <property type="molecule type" value="Genomic_DNA"/>
</dbReference>
<gene>
    <name evidence="2" type="ORF">CGK74_18300</name>
</gene>
<keyword evidence="3" id="KW-1185">Reference proteome</keyword>
<feature type="compositionally biased region" description="Low complexity" evidence="1">
    <location>
        <begin position="34"/>
        <end position="48"/>
    </location>
</feature>
<evidence type="ECO:0000313" key="3">
    <source>
        <dbReference type="Proteomes" id="UP000215181"/>
    </source>
</evidence>
<comment type="caution">
    <text evidence="2">The sequence shown here is derived from an EMBL/GenBank/DDBJ whole genome shotgun (WGS) entry which is preliminary data.</text>
</comment>
<evidence type="ECO:0000313" key="2">
    <source>
        <dbReference type="EMBL" id="OYD52396.1"/>
    </source>
</evidence>
<reference evidence="2 3" key="1">
    <citation type="submission" date="2017-07" db="EMBL/GenBank/DDBJ databases">
        <title>Thauera sp. KNDSS-Mac4 genome sequence and assembly.</title>
        <authorList>
            <person name="Mayilraj S."/>
        </authorList>
    </citation>
    <scope>NUCLEOTIDE SEQUENCE [LARGE SCALE GENOMIC DNA]</scope>
    <source>
        <strain evidence="2 3">KNDSS-Mac4</strain>
    </source>
</reference>
<organism evidence="2 3">
    <name type="scientific">Thauera propionica</name>
    <dbReference type="NCBI Taxonomy" id="2019431"/>
    <lineage>
        <taxon>Bacteria</taxon>
        <taxon>Pseudomonadati</taxon>
        <taxon>Pseudomonadota</taxon>
        <taxon>Betaproteobacteria</taxon>
        <taxon>Rhodocyclales</taxon>
        <taxon>Zoogloeaceae</taxon>
        <taxon>Thauera</taxon>
    </lineage>
</organism>
<evidence type="ECO:0000256" key="1">
    <source>
        <dbReference type="SAM" id="MobiDB-lite"/>
    </source>
</evidence>
<dbReference type="OrthoDB" id="9904315at2"/>
<dbReference type="AlphaFoldDB" id="A0A235ETM0"/>
<protein>
    <submittedName>
        <fullName evidence="2">Uncharacterized protein</fullName>
    </submittedName>
</protein>
<feature type="region of interest" description="Disordered" evidence="1">
    <location>
        <begin position="33"/>
        <end position="61"/>
    </location>
</feature>
<sequence length="134" mass="14578">MKRIVPPPLSKPKEALIESAAAQAFIERGDAAAKPKAPVETPVPVVPASSGAGEGAEMPWISGDPRYKQTVMIKMPEHEYLMLKWMAQTTYGASQTSIVMEALRLHLDMLFAKRGFQTGRNPDGTMRVTKGDAP</sequence>
<dbReference type="RefSeq" id="WP_094269800.1">
    <property type="nucleotide sequence ID" value="NZ_NOIH01000041.1"/>
</dbReference>
<accession>A0A235ETM0</accession>
<dbReference type="Proteomes" id="UP000215181">
    <property type="component" value="Unassembled WGS sequence"/>
</dbReference>